<evidence type="ECO:0000313" key="2">
    <source>
        <dbReference type="WBParaSite" id="scaffold12361_cov162.g16248"/>
    </source>
</evidence>
<reference evidence="2" key="1">
    <citation type="submission" date="2022-11" db="UniProtKB">
        <authorList>
            <consortium name="WormBaseParasite"/>
        </authorList>
    </citation>
    <scope>IDENTIFICATION</scope>
</reference>
<sequence length="70" mass="7662">ANIKNEPTEILHETLPMDISYGGDALATSLQIENSTKENKITIKEEIKKEQETVDNISGIAGGEMPMDLC</sequence>
<proteinExistence type="predicted"/>
<dbReference type="AlphaFoldDB" id="A0A915LLA0"/>
<accession>A0A915LLA0</accession>
<name>A0A915LLA0_MELJA</name>
<keyword evidence="1" id="KW-1185">Reference proteome</keyword>
<organism evidence="1 2">
    <name type="scientific">Meloidogyne javanica</name>
    <name type="common">Root-knot nematode worm</name>
    <dbReference type="NCBI Taxonomy" id="6303"/>
    <lineage>
        <taxon>Eukaryota</taxon>
        <taxon>Metazoa</taxon>
        <taxon>Ecdysozoa</taxon>
        <taxon>Nematoda</taxon>
        <taxon>Chromadorea</taxon>
        <taxon>Rhabditida</taxon>
        <taxon>Tylenchina</taxon>
        <taxon>Tylenchomorpha</taxon>
        <taxon>Tylenchoidea</taxon>
        <taxon>Meloidogynidae</taxon>
        <taxon>Meloidogyninae</taxon>
        <taxon>Meloidogyne</taxon>
        <taxon>Meloidogyne incognita group</taxon>
    </lineage>
</organism>
<dbReference type="WBParaSite" id="scaffold12361_cov162.g16248">
    <property type="protein sequence ID" value="scaffold12361_cov162.g16248"/>
    <property type="gene ID" value="scaffold12361_cov162.g16248"/>
</dbReference>
<protein>
    <submittedName>
        <fullName evidence="2">Uncharacterized protein</fullName>
    </submittedName>
</protein>
<dbReference type="Proteomes" id="UP000887561">
    <property type="component" value="Unplaced"/>
</dbReference>
<evidence type="ECO:0000313" key="1">
    <source>
        <dbReference type="Proteomes" id="UP000887561"/>
    </source>
</evidence>